<evidence type="ECO:0000256" key="4">
    <source>
        <dbReference type="ARBA" id="ARBA00022622"/>
    </source>
</evidence>
<evidence type="ECO:0000256" key="8">
    <source>
        <dbReference type="SAM" id="MobiDB-lite"/>
    </source>
</evidence>
<comment type="function">
    <text evidence="7">May be a cell surface adhesion protein.</text>
</comment>
<keyword evidence="13" id="KW-1185">Reference proteome</keyword>
<dbReference type="OrthoDB" id="286301at2759"/>
<dbReference type="PANTHER" id="PTHR32077:SF3">
    <property type="entry name" value="FASCICLIN-LIKE ARABINOGALACTAN PROTEIN 7"/>
    <property type="match status" value="1"/>
</dbReference>
<dbReference type="SMART" id="SM00554">
    <property type="entry name" value="FAS1"/>
    <property type="match status" value="1"/>
</dbReference>
<protein>
    <submittedName>
        <fullName evidence="12">Fasciclin-like arabinogalactan protein</fullName>
    </submittedName>
</protein>
<keyword evidence="4" id="KW-0336">GPI-anchor</keyword>
<dbReference type="FunFam" id="2.30.180.10:FF:000012">
    <property type="entry name" value="Fasciclin-like arabinogalactan protein 7"/>
    <property type="match status" value="1"/>
</dbReference>
<evidence type="ECO:0000256" key="3">
    <source>
        <dbReference type="ARBA" id="ARBA00022475"/>
    </source>
</evidence>
<feature type="region of interest" description="Disordered" evidence="8">
    <location>
        <begin position="196"/>
        <end position="229"/>
    </location>
</feature>
<evidence type="ECO:0000256" key="1">
    <source>
        <dbReference type="ARBA" id="ARBA00004609"/>
    </source>
</evidence>
<feature type="chain" id="PRO_5038408693" evidence="10">
    <location>
        <begin position="24"/>
        <end position="256"/>
    </location>
</feature>
<feature type="domain" description="FAS1" evidence="11">
    <location>
        <begin position="40"/>
        <end position="182"/>
    </location>
</feature>
<evidence type="ECO:0000259" key="11">
    <source>
        <dbReference type="PROSITE" id="PS50213"/>
    </source>
</evidence>
<keyword evidence="3" id="KW-1003">Cell membrane</keyword>
<dbReference type="InterPro" id="IPR036378">
    <property type="entry name" value="FAS1_dom_sf"/>
</dbReference>
<dbReference type="SUPFAM" id="SSF82153">
    <property type="entry name" value="FAS1 domain"/>
    <property type="match status" value="1"/>
</dbReference>
<keyword evidence="4" id="KW-0325">Glycoprotein</keyword>
<evidence type="ECO:0000313" key="12">
    <source>
        <dbReference type="EMBL" id="URD93354.1"/>
    </source>
</evidence>
<evidence type="ECO:0000256" key="5">
    <source>
        <dbReference type="ARBA" id="ARBA00022729"/>
    </source>
</evidence>
<comment type="subcellular location">
    <subcellularLocation>
        <location evidence="1">Cell membrane</location>
        <topology evidence="1">Lipid-anchor</topology>
        <topology evidence="1">GPI-anchor</topology>
    </subcellularLocation>
</comment>
<evidence type="ECO:0000256" key="2">
    <source>
        <dbReference type="ARBA" id="ARBA00007843"/>
    </source>
</evidence>
<feature type="signal peptide" evidence="10">
    <location>
        <begin position="1"/>
        <end position="23"/>
    </location>
</feature>
<dbReference type="PANTHER" id="PTHR32077">
    <property type="entry name" value="FASCICLIN-LIKE ARABINOGALACTAN PROTEIN"/>
    <property type="match status" value="1"/>
</dbReference>
<evidence type="ECO:0000256" key="6">
    <source>
        <dbReference type="ARBA" id="ARBA00023136"/>
    </source>
</evidence>
<evidence type="ECO:0000256" key="9">
    <source>
        <dbReference type="SAM" id="Phobius"/>
    </source>
</evidence>
<keyword evidence="4" id="KW-0449">Lipoprotein</keyword>
<sequence length="256" mass="27136">MGLTAIFCASTLLALLISSSTTAQSPPAPFLPPSPAPPHIVNLTDLLSVAGPFSTFLNYLLQTEVIDTFQNQVNNSKQGITIFVPKDSAFAALEKSDLGNLTQNQLRTLMLYHAFPKFYSLSQFKNLSNSNPVSTFAGGQYTLNVTDTSGLIRVVSNWATSKISSSVWSTAPVAVYQIDKVLLPLAIFSTDPPLAPAPAPAPEAKKPSDLSPTQSGIASAPKSSESSTTNGSSYGTSICLFNYLVLVLSGVLMLIM</sequence>
<keyword evidence="5 10" id="KW-0732">Signal</keyword>
<dbReference type="PROSITE" id="PS50213">
    <property type="entry name" value="FAS1"/>
    <property type="match status" value="1"/>
</dbReference>
<evidence type="ECO:0000256" key="10">
    <source>
        <dbReference type="SAM" id="SignalP"/>
    </source>
</evidence>
<feature type="transmembrane region" description="Helical" evidence="9">
    <location>
        <begin position="234"/>
        <end position="255"/>
    </location>
</feature>
<comment type="similarity">
    <text evidence="2">Belongs to the fasciclin-like AGP family.</text>
</comment>
<proteinExistence type="inferred from homology"/>
<dbReference type="Pfam" id="PF02469">
    <property type="entry name" value="Fasciclin"/>
    <property type="match status" value="1"/>
</dbReference>
<dbReference type="InterPro" id="IPR000782">
    <property type="entry name" value="FAS1_domain"/>
</dbReference>
<dbReference type="Gene3D" id="2.30.180.10">
    <property type="entry name" value="FAS1 domain"/>
    <property type="match status" value="1"/>
</dbReference>
<accession>A0A9E7FCB3</accession>
<dbReference type="GO" id="GO:0009834">
    <property type="term" value="P:plant-type secondary cell wall biogenesis"/>
    <property type="evidence" value="ECO:0007669"/>
    <property type="project" value="TreeGrafter"/>
</dbReference>
<dbReference type="AlphaFoldDB" id="A0A9E7FCB3"/>
<dbReference type="GO" id="GO:0005886">
    <property type="term" value="C:plasma membrane"/>
    <property type="evidence" value="ECO:0007669"/>
    <property type="project" value="UniProtKB-SubCell"/>
</dbReference>
<keyword evidence="9" id="KW-0812">Transmembrane</keyword>
<dbReference type="EMBL" id="CP097505">
    <property type="protein sequence ID" value="URD93354.1"/>
    <property type="molecule type" value="Genomic_DNA"/>
</dbReference>
<keyword evidence="6 9" id="KW-0472">Membrane</keyword>
<dbReference type="Proteomes" id="UP001055439">
    <property type="component" value="Chromosome 3"/>
</dbReference>
<evidence type="ECO:0000256" key="7">
    <source>
        <dbReference type="ARBA" id="ARBA00024686"/>
    </source>
</evidence>
<dbReference type="InterPro" id="IPR045003">
    <property type="entry name" value="FLA_A"/>
</dbReference>
<dbReference type="GO" id="GO:0098552">
    <property type="term" value="C:side of membrane"/>
    <property type="evidence" value="ECO:0007669"/>
    <property type="project" value="UniProtKB-KW"/>
</dbReference>
<evidence type="ECO:0000313" key="13">
    <source>
        <dbReference type="Proteomes" id="UP001055439"/>
    </source>
</evidence>
<name>A0A9E7FCB3_9LILI</name>
<reference evidence="12" key="1">
    <citation type="submission" date="2022-05" db="EMBL/GenBank/DDBJ databases">
        <title>The Musa troglodytarum L. genome provides insights into the mechanism of non-climacteric behaviour and enrichment of carotenoids.</title>
        <authorList>
            <person name="Wang J."/>
        </authorList>
    </citation>
    <scope>NUCLEOTIDE SEQUENCE</scope>
    <source>
        <tissue evidence="12">Leaf</tissue>
    </source>
</reference>
<gene>
    <name evidence="12" type="ORF">MUK42_01009</name>
</gene>
<keyword evidence="9" id="KW-1133">Transmembrane helix</keyword>
<organism evidence="12 13">
    <name type="scientific">Musa troglodytarum</name>
    <name type="common">fe'i banana</name>
    <dbReference type="NCBI Taxonomy" id="320322"/>
    <lineage>
        <taxon>Eukaryota</taxon>
        <taxon>Viridiplantae</taxon>
        <taxon>Streptophyta</taxon>
        <taxon>Embryophyta</taxon>
        <taxon>Tracheophyta</taxon>
        <taxon>Spermatophyta</taxon>
        <taxon>Magnoliopsida</taxon>
        <taxon>Liliopsida</taxon>
        <taxon>Zingiberales</taxon>
        <taxon>Musaceae</taxon>
        <taxon>Musa</taxon>
    </lineage>
</organism>